<dbReference type="InterPro" id="IPR021951">
    <property type="entry name" value="DUF3567"/>
</dbReference>
<accession>Q3JWP2</accession>
<gene>
    <name evidence="2" type="ordered locus">BURPS1710b_0597</name>
</gene>
<evidence type="ECO:0000313" key="2">
    <source>
        <dbReference type="EMBL" id="ABA49714.1"/>
    </source>
</evidence>
<dbReference type="Proteomes" id="UP000002700">
    <property type="component" value="Chromosome I"/>
</dbReference>
<evidence type="ECO:0000256" key="1">
    <source>
        <dbReference type="SAM" id="MobiDB-lite"/>
    </source>
</evidence>
<name>Q3JWP2_BURP1</name>
<dbReference type="HOGENOM" id="CLU_147865_0_0_4"/>
<dbReference type="Pfam" id="PF12091">
    <property type="entry name" value="DUF3567"/>
    <property type="match status" value="1"/>
</dbReference>
<feature type="region of interest" description="Disordered" evidence="1">
    <location>
        <begin position="32"/>
        <end position="51"/>
    </location>
</feature>
<dbReference type="KEGG" id="bpm:BURPS1710b_0597"/>
<dbReference type="AlphaFoldDB" id="Q3JWP2"/>
<organism evidence="2 3">
    <name type="scientific">Burkholderia pseudomallei (strain 1710b)</name>
    <dbReference type="NCBI Taxonomy" id="320372"/>
    <lineage>
        <taxon>Bacteria</taxon>
        <taxon>Pseudomonadati</taxon>
        <taxon>Pseudomonadota</taxon>
        <taxon>Betaproteobacteria</taxon>
        <taxon>Burkholderiales</taxon>
        <taxon>Burkholderiaceae</taxon>
        <taxon>Burkholderia</taxon>
        <taxon>pseudomallei group</taxon>
    </lineage>
</organism>
<reference evidence="2 3" key="1">
    <citation type="submission" date="2005-09" db="EMBL/GenBank/DDBJ databases">
        <authorList>
            <person name="Woods D.E."/>
            <person name="Nierman W.C."/>
        </authorList>
    </citation>
    <scope>NUCLEOTIDE SEQUENCE [LARGE SCALE GENOMIC DNA]</scope>
    <source>
        <strain evidence="2 3">1710b</strain>
    </source>
</reference>
<protein>
    <recommendedName>
        <fullName evidence="4">DUF3567 domain-containing protein</fullName>
    </recommendedName>
</protein>
<proteinExistence type="predicted"/>
<sequence>MTIFDTNFRPPEENRKRFEVVGIQPIRPVKTTGVQRQPLETGSARPTYGATRPKAIAKRSAAMQMIYNSPNYCVVEFPPQDGHHAMNSGGYEIVDKNAQREIFIDGELAARFREHVKQLIQAEPTLDEVDEFLGQFDSLMTQPVVLH</sequence>
<evidence type="ECO:0008006" key="4">
    <source>
        <dbReference type="Google" id="ProtNLM"/>
    </source>
</evidence>
<dbReference type="EMBL" id="CP000124">
    <property type="protein sequence ID" value="ABA49714.1"/>
    <property type="molecule type" value="Genomic_DNA"/>
</dbReference>
<evidence type="ECO:0000313" key="3">
    <source>
        <dbReference type="Proteomes" id="UP000002700"/>
    </source>
</evidence>
<dbReference type="EnsemblBacteria" id="ABA49714">
    <property type="protein sequence ID" value="ABA49714"/>
    <property type="gene ID" value="BURPS1710b_0597"/>
</dbReference>